<evidence type="ECO:0000256" key="3">
    <source>
        <dbReference type="ARBA" id="ARBA00022617"/>
    </source>
</evidence>
<organism evidence="9 10">
    <name type="scientific">Canariomyces notabilis</name>
    <dbReference type="NCBI Taxonomy" id="2074819"/>
    <lineage>
        <taxon>Eukaryota</taxon>
        <taxon>Fungi</taxon>
        <taxon>Dikarya</taxon>
        <taxon>Ascomycota</taxon>
        <taxon>Pezizomycotina</taxon>
        <taxon>Sordariomycetes</taxon>
        <taxon>Sordariomycetidae</taxon>
        <taxon>Sordariales</taxon>
        <taxon>Chaetomiaceae</taxon>
        <taxon>Canariomyces</taxon>
    </lineage>
</organism>
<dbReference type="Proteomes" id="UP001302812">
    <property type="component" value="Unassembled WGS sequence"/>
</dbReference>
<evidence type="ECO:0000313" key="10">
    <source>
        <dbReference type="Proteomes" id="UP001302812"/>
    </source>
</evidence>
<dbReference type="PRINTS" id="PR00385">
    <property type="entry name" value="P450"/>
</dbReference>
<feature type="transmembrane region" description="Helical" evidence="8">
    <location>
        <begin position="20"/>
        <end position="38"/>
    </location>
</feature>
<keyword evidence="8" id="KW-0812">Transmembrane</keyword>
<keyword evidence="4 7" id="KW-0479">Metal-binding</keyword>
<dbReference type="AlphaFoldDB" id="A0AAN6YT50"/>
<accession>A0AAN6YT50</accession>
<proteinExistence type="inferred from homology"/>
<dbReference type="CDD" id="cd20622">
    <property type="entry name" value="CYP_TRI13-like"/>
    <property type="match status" value="1"/>
</dbReference>
<dbReference type="SUPFAM" id="SSF48264">
    <property type="entry name" value="Cytochrome P450"/>
    <property type="match status" value="1"/>
</dbReference>
<keyword evidence="8" id="KW-0472">Membrane</keyword>
<feature type="binding site" description="axial binding residue" evidence="7">
    <location>
        <position position="527"/>
    </location>
    <ligand>
        <name>heme</name>
        <dbReference type="ChEBI" id="CHEBI:30413"/>
    </ligand>
    <ligandPart>
        <name>Fe</name>
        <dbReference type="ChEBI" id="CHEBI:18248"/>
    </ligandPart>
</feature>
<dbReference type="GO" id="GO:0004497">
    <property type="term" value="F:monooxygenase activity"/>
    <property type="evidence" value="ECO:0007669"/>
    <property type="project" value="UniProtKB-KW"/>
</dbReference>
<evidence type="ECO:0000256" key="2">
    <source>
        <dbReference type="ARBA" id="ARBA00010617"/>
    </source>
</evidence>
<dbReference type="PANTHER" id="PTHR24305">
    <property type="entry name" value="CYTOCHROME P450"/>
    <property type="match status" value="1"/>
</dbReference>
<sequence>MPSFQAVSILDRDLVSRPIFIALFTIPFALYWLYQWLLPKPVPGIAYNPEATKSLLGDIPSMIKEVSVTGEFRVWCAKQVKRMNSPICQVFIRPFGKPWILLADYRESKDILMRRKEFDKSSFLSDGMACVGEFHGIYKTGDKFKSNRQLIQDLMTTTFLDGHVGPAVYNKGLELLRLFEMKMRLAKGRPFSVKKDFEYASLDVMLEFAFGKNWEHTALGREIEVISGLSASDIELGGLDQPVTFPVPEVEGFLKSVYEVPEIVEKTINAIMPKLQTWWWSKQSWYKKIFDDKERAMKEQVAIGVKNFLAGHVETGVEHMLMREAARAEKEGRKPDFDSKVFRDELFGDIIGGHHTTSGAMMWLTKYLTDLPHIQTKLRSVLYSTLSTARNENRLFTFEEIRHAKLPYLDAVLEEMLRINAVPVTREALCDTTILGCPIKKGTQVFFMSNGPGFLSPSLPVDDSKRSESSRNAKMNAHWDESGDLSVFEPERWLVRKREGKGLLAEDVDFDGAAGPQLVFGAGPRQCWGRRLAHMEMRTIIAMLVWEFEFERTPPALSSHAGLEGIARVPQQCYVRIKKVQ</sequence>
<dbReference type="FunFam" id="1.10.630.10:FF:000181">
    <property type="entry name" value="Cytochrome P450"/>
    <property type="match status" value="1"/>
</dbReference>
<keyword evidence="5 7" id="KW-0408">Iron</keyword>
<evidence type="ECO:0000313" key="9">
    <source>
        <dbReference type="EMBL" id="KAK4113331.1"/>
    </source>
</evidence>
<dbReference type="InterPro" id="IPR050121">
    <property type="entry name" value="Cytochrome_P450_monoxygenase"/>
</dbReference>
<dbReference type="InterPro" id="IPR036396">
    <property type="entry name" value="Cyt_P450_sf"/>
</dbReference>
<protein>
    <submittedName>
        <fullName evidence="9">Cytochrome P450</fullName>
    </submittedName>
</protein>
<dbReference type="GO" id="GO:0005506">
    <property type="term" value="F:iron ion binding"/>
    <property type="evidence" value="ECO:0007669"/>
    <property type="project" value="InterPro"/>
</dbReference>
<dbReference type="Gene3D" id="1.10.630.10">
    <property type="entry name" value="Cytochrome P450"/>
    <property type="match status" value="1"/>
</dbReference>
<evidence type="ECO:0000256" key="7">
    <source>
        <dbReference type="PIRSR" id="PIRSR602403-1"/>
    </source>
</evidence>
<dbReference type="Pfam" id="PF00067">
    <property type="entry name" value="p450"/>
    <property type="match status" value="2"/>
</dbReference>
<dbReference type="InterPro" id="IPR002403">
    <property type="entry name" value="Cyt_P450_E_grp-IV"/>
</dbReference>
<comment type="cofactor">
    <cofactor evidence="1 7">
        <name>heme</name>
        <dbReference type="ChEBI" id="CHEBI:30413"/>
    </cofactor>
</comment>
<dbReference type="GO" id="GO:0020037">
    <property type="term" value="F:heme binding"/>
    <property type="evidence" value="ECO:0007669"/>
    <property type="project" value="InterPro"/>
</dbReference>
<evidence type="ECO:0000256" key="6">
    <source>
        <dbReference type="ARBA" id="ARBA00023033"/>
    </source>
</evidence>
<comment type="similarity">
    <text evidence="2">Belongs to the cytochrome P450 family.</text>
</comment>
<gene>
    <name evidence="9" type="ORF">N656DRAFT_788875</name>
</gene>
<dbReference type="GeneID" id="89940854"/>
<keyword evidence="3 7" id="KW-0349">Heme</keyword>
<evidence type="ECO:0000256" key="5">
    <source>
        <dbReference type="ARBA" id="ARBA00023004"/>
    </source>
</evidence>
<dbReference type="InterPro" id="IPR001128">
    <property type="entry name" value="Cyt_P450"/>
</dbReference>
<reference evidence="9" key="1">
    <citation type="journal article" date="2023" name="Mol. Phylogenet. Evol.">
        <title>Genome-scale phylogeny and comparative genomics of the fungal order Sordariales.</title>
        <authorList>
            <person name="Hensen N."/>
            <person name="Bonometti L."/>
            <person name="Westerberg I."/>
            <person name="Brannstrom I.O."/>
            <person name="Guillou S."/>
            <person name="Cros-Aarteil S."/>
            <person name="Calhoun S."/>
            <person name="Haridas S."/>
            <person name="Kuo A."/>
            <person name="Mondo S."/>
            <person name="Pangilinan J."/>
            <person name="Riley R."/>
            <person name="LaButti K."/>
            <person name="Andreopoulos B."/>
            <person name="Lipzen A."/>
            <person name="Chen C."/>
            <person name="Yan M."/>
            <person name="Daum C."/>
            <person name="Ng V."/>
            <person name="Clum A."/>
            <person name="Steindorff A."/>
            <person name="Ohm R.A."/>
            <person name="Martin F."/>
            <person name="Silar P."/>
            <person name="Natvig D.O."/>
            <person name="Lalanne C."/>
            <person name="Gautier V."/>
            <person name="Ament-Velasquez S.L."/>
            <person name="Kruys A."/>
            <person name="Hutchinson M.I."/>
            <person name="Powell A.J."/>
            <person name="Barry K."/>
            <person name="Miller A.N."/>
            <person name="Grigoriev I.V."/>
            <person name="Debuchy R."/>
            <person name="Gladieux P."/>
            <person name="Hiltunen Thoren M."/>
            <person name="Johannesson H."/>
        </authorList>
    </citation>
    <scope>NUCLEOTIDE SEQUENCE</scope>
    <source>
        <strain evidence="9">CBS 508.74</strain>
    </source>
</reference>
<keyword evidence="10" id="KW-1185">Reference proteome</keyword>
<keyword evidence="8" id="KW-1133">Transmembrane helix</keyword>
<reference evidence="9" key="2">
    <citation type="submission" date="2023-05" db="EMBL/GenBank/DDBJ databases">
        <authorList>
            <consortium name="Lawrence Berkeley National Laboratory"/>
            <person name="Steindorff A."/>
            <person name="Hensen N."/>
            <person name="Bonometti L."/>
            <person name="Westerberg I."/>
            <person name="Brannstrom I.O."/>
            <person name="Guillou S."/>
            <person name="Cros-Aarteil S."/>
            <person name="Calhoun S."/>
            <person name="Haridas S."/>
            <person name="Kuo A."/>
            <person name="Mondo S."/>
            <person name="Pangilinan J."/>
            <person name="Riley R."/>
            <person name="Labutti K."/>
            <person name="Andreopoulos B."/>
            <person name="Lipzen A."/>
            <person name="Chen C."/>
            <person name="Yanf M."/>
            <person name="Daum C."/>
            <person name="Ng V."/>
            <person name="Clum A."/>
            <person name="Ohm R."/>
            <person name="Martin F."/>
            <person name="Silar P."/>
            <person name="Natvig D."/>
            <person name="Lalanne C."/>
            <person name="Gautier V."/>
            <person name="Ament-Velasquez S.L."/>
            <person name="Kruys A."/>
            <person name="Hutchinson M.I."/>
            <person name="Powell A.J."/>
            <person name="Barry K."/>
            <person name="Miller A.N."/>
            <person name="Grigoriev I.V."/>
            <person name="Debuchy R."/>
            <person name="Gladieux P."/>
            <person name="Thoren M.H."/>
            <person name="Johannesson H."/>
        </authorList>
    </citation>
    <scope>NUCLEOTIDE SEQUENCE</scope>
    <source>
        <strain evidence="9">CBS 508.74</strain>
    </source>
</reference>
<evidence type="ECO:0000256" key="4">
    <source>
        <dbReference type="ARBA" id="ARBA00022723"/>
    </source>
</evidence>
<dbReference type="PRINTS" id="PR00465">
    <property type="entry name" value="EP450IV"/>
</dbReference>
<dbReference type="RefSeq" id="XP_064670901.1">
    <property type="nucleotide sequence ID" value="XM_064816729.1"/>
</dbReference>
<dbReference type="EMBL" id="MU853339">
    <property type="protein sequence ID" value="KAK4113331.1"/>
    <property type="molecule type" value="Genomic_DNA"/>
</dbReference>
<name>A0AAN6YT50_9PEZI</name>
<dbReference type="GO" id="GO:0016705">
    <property type="term" value="F:oxidoreductase activity, acting on paired donors, with incorporation or reduction of molecular oxygen"/>
    <property type="evidence" value="ECO:0007669"/>
    <property type="project" value="InterPro"/>
</dbReference>
<keyword evidence="6" id="KW-0560">Oxidoreductase</keyword>
<evidence type="ECO:0000256" key="1">
    <source>
        <dbReference type="ARBA" id="ARBA00001971"/>
    </source>
</evidence>
<comment type="caution">
    <text evidence="9">The sequence shown here is derived from an EMBL/GenBank/DDBJ whole genome shotgun (WGS) entry which is preliminary data.</text>
</comment>
<keyword evidence="6" id="KW-0503">Monooxygenase</keyword>
<dbReference type="PANTHER" id="PTHR24305:SF232">
    <property type="entry name" value="P450, PUTATIVE (EUROFUNG)-RELATED"/>
    <property type="match status" value="1"/>
</dbReference>
<evidence type="ECO:0000256" key="8">
    <source>
        <dbReference type="SAM" id="Phobius"/>
    </source>
</evidence>